<keyword evidence="2" id="KW-0812">Transmembrane</keyword>
<name>A0A382KJZ8_9ZZZZ</name>
<feature type="non-terminal residue" evidence="3">
    <location>
        <position position="121"/>
    </location>
</feature>
<feature type="region of interest" description="Disordered" evidence="1">
    <location>
        <begin position="71"/>
        <end position="121"/>
    </location>
</feature>
<dbReference type="Pfam" id="PF02810">
    <property type="entry name" value="SEC-C"/>
    <property type="match status" value="1"/>
</dbReference>
<evidence type="ECO:0000313" key="3">
    <source>
        <dbReference type="EMBL" id="SVC24800.1"/>
    </source>
</evidence>
<keyword evidence="2" id="KW-0472">Membrane</keyword>
<evidence type="ECO:0000256" key="2">
    <source>
        <dbReference type="SAM" id="Phobius"/>
    </source>
</evidence>
<dbReference type="Gene3D" id="3.10.450.50">
    <property type="match status" value="1"/>
</dbReference>
<feature type="compositionally biased region" description="Polar residues" evidence="1">
    <location>
        <begin position="103"/>
        <end position="121"/>
    </location>
</feature>
<feature type="transmembrane region" description="Helical" evidence="2">
    <location>
        <begin position="31"/>
        <end position="50"/>
    </location>
</feature>
<protein>
    <recommendedName>
        <fullName evidence="4">SEC-C domain-containing protein</fullName>
    </recommendedName>
</protein>
<dbReference type="InterPro" id="IPR004027">
    <property type="entry name" value="SEC_C_motif"/>
</dbReference>
<evidence type="ECO:0000256" key="1">
    <source>
        <dbReference type="SAM" id="MobiDB-lite"/>
    </source>
</evidence>
<evidence type="ECO:0008006" key="4">
    <source>
        <dbReference type="Google" id="ProtNLM"/>
    </source>
</evidence>
<dbReference type="SUPFAM" id="SSF103642">
    <property type="entry name" value="Sec-C motif"/>
    <property type="match status" value="1"/>
</dbReference>
<sequence>VNKILGRNDACHCGSGKKYKACHGLSSDKSFQQWIIAAVIILIILWFFFYEPEPVVTTPTINPLQNSLIPQANNELSLPPGPAPPGKVWSPEHGHWHDGATVSPATTPRSVLNKPQTQPPP</sequence>
<organism evidence="3">
    <name type="scientific">marine metagenome</name>
    <dbReference type="NCBI Taxonomy" id="408172"/>
    <lineage>
        <taxon>unclassified sequences</taxon>
        <taxon>metagenomes</taxon>
        <taxon>ecological metagenomes</taxon>
    </lineage>
</organism>
<keyword evidence="2" id="KW-1133">Transmembrane helix</keyword>
<accession>A0A382KJZ8</accession>
<proteinExistence type="predicted"/>
<reference evidence="3" key="1">
    <citation type="submission" date="2018-05" db="EMBL/GenBank/DDBJ databases">
        <authorList>
            <person name="Lanie J.A."/>
            <person name="Ng W.-L."/>
            <person name="Kazmierczak K.M."/>
            <person name="Andrzejewski T.M."/>
            <person name="Davidsen T.M."/>
            <person name="Wayne K.J."/>
            <person name="Tettelin H."/>
            <person name="Glass J.I."/>
            <person name="Rusch D."/>
            <person name="Podicherti R."/>
            <person name="Tsui H.-C.T."/>
            <person name="Winkler M.E."/>
        </authorList>
    </citation>
    <scope>NUCLEOTIDE SEQUENCE</scope>
</reference>
<feature type="non-terminal residue" evidence="3">
    <location>
        <position position="1"/>
    </location>
</feature>
<gene>
    <name evidence="3" type="ORF">METZ01_LOCUS277654</name>
</gene>
<dbReference type="AlphaFoldDB" id="A0A382KJZ8"/>
<dbReference type="EMBL" id="UINC01081189">
    <property type="protein sequence ID" value="SVC24800.1"/>
    <property type="molecule type" value="Genomic_DNA"/>
</dbReference>